<evidence type="ECO:0000259" key="16">
    <source>
        <dbReference type="PROSITE" id="PS50885"/>
    </source>
</evidence>
<feature type="transmembrane region" description="Helical" evidence="14">
    <location>
        <begin position="12"/>
        <end position="33"/>
    </location>
</feature>
<keyword evidence="4" id="KW-1003">Cell membrane</keyword>
<reference evidence="17 18" key="1">
    <citation type="submission" date="2015-09" db="EMBL/GenBank/DDBJ databases">
        <authorList>
            <consortium name="Pathogen Informatics"/>
        </authorList>
    </citation>
    <scope>NUCLEOTIDE SEQUENCE [LARGE SCALE GENOMIC DNA]</scope>
    <source>
        <strain evidence="17 18">2789STDY5834856</strain>
    </source>
</reference>
<comment type="subcellular location">
    <subcellularLocation>
        <location evidence="2">Cell membrane</location>
        <topology evidence="2">Multi-pass membrane protein</topology>
    </subcellularLocation>
</comment>
<dbReference type="GO" id="GO:0005886">
    <property type="term" value="C:plasma membrane"/>
    <property type="evidence" value="ECO:0007669"/>
    <property type="project" value="UniProtKB-SubCell"/>
</dbReference>
<evidence type="ECO:0000256" key="1">
    <source>
        <dbReference type="ARBA" id="ARBA00000085"/>
    </source>
</evidence>
<dbReference type="GO" id="GO:0005524">
    <property type="term" value="F:ATP binding"/>
    <property type="evidence" value="ECO:0007669"/>
    <property type="project" value="UniProtKB-KW"/>
</dbReference>
<dbReference type="PANTHER" id="PTHR45528:SF1">
    <property type="entry name" value="SENSOR HISTIDINE KINASE CPXA"/>
    <property type="match status" value="1"/>
</dbReference>
<comment type="catalytic activity">
    <reaction evidence="1">
        <text>ATP + protein L-histidine = ADP + protein N-phospho-L-histidine.</text>
        <dbReference type="EC" id="2.7.13.3"/>
    </reaction>
</comment>
<feature type="domain" description="Histidine kinase" evidence="15">
    <location>
        <begin position="535"/>
        <end position="748"/>
    </location>
</feature>
<keyword evidence="5" id="KW-0597">Phosphoprotein</keyword>
<keyword evidence="8" id="KW-0547">Nucleotide-binding</keyword>
<protein>
    <recommendedName>
        <fullName evidence="3">histidine kinase</fullName>
        <ecNumber evidence="3">2.7.13.3</ecNumber>
    </recommendedName>
</protein>
<keyword evidence="12" id="KW-0902">Two-component regulatory system</keyword>
<evidence type="ECO:0000256" key="6">
    <source>
        <dbReference type="ARBA" id="ARBA00022679"/>
    </source>
</evidence>
<evidence type="ECO:0000256" key="3">
    <source>
        <dbReference type="ARBA" id="ARBA00012438"/>
    </source>
</evidence>
<dbReference type="SMART" id="SM00387">
    <property type="entry name" value="HATPase_c"/>
    <property type="match status" value="1"/>
</dbReference>
<dbReference type="EMBL" id="CYZX01000009">
    <property type="protein sequence ID" value="CUO40971.1"/>
    <property type="molecule type" value="Genomic_DNA"/>
</dbReference>
<dbReference type="PROSITE" id="PS50885">
    <property type="entry name" value="HAMP"/>
    <property type="match status" value="1"/>
</dbReference>
<dbReference type="SMART" id="SM00388">
    <property type="entry name" value="HisKA"/>
    <property type="match status" value="1"/>
</dbReference>
<feature type="domain" description="HAMP" evidence="16">
    <location>
        <begin position="474"/>
        <end position="520"/>
    </location>
</feature>
<feature type="transmembrane region" description="Helical" evidence="14">
    <location>
        <begin position="424"/>
        <end position="442"/>
    </location>
</feature>
<dbReference type="Pfam" id="PF02518">
    <property type="entry name" value="HATPase_c"/>
    <property type="match status" value="1"/>
</dbReference>
<dbReference type="Pfam" id="PF00512">
    <property type="entry name" value="HisKA"/>
    <property type="match status" value="1"/>
</dbReference>
<dbReference type="Gene3D" id="1.10.287.130">
    <property type="match status" value="1"/>
</dbReference>
<dbReference type="SUPFAM" id="SSF47384">
    <property type="entry name" value="Homodimeric domain of signal transducing histidine kinase"/>
    <property type="match status" value="1"/>
</dbReference>
<evidence type="ECO:0000256" key="9">
    <source>
        <dbReference type="ARBA" id="ARBA00022777"/>
    </source>
</evidence>
<dbReference type="GO" id="GO:0000155">
    <property type="term" value="F:phosphorelay sensor kinase activity"/>
    <property type="evidence" value="ECO:0007669"/>
    <property type="project" value="InterPro"/>
</dbReference>
<gene>
    <name evidence="17" type="primary">phoR_8</name>
    <name evidence="17" type="ORF">ERS852471_01504</name>
</gene>
<dbReference type="OrthoDB" id="9792991at2"/>
<sequence length="748" mass="86670">MDTKLKNIKSKYSDYIIYGLILILSSSIFLSVMEIRNNYRFFSEKSLYLGGELNSEIESYAAKAVDYSLFYKSSDYAKDKENITENDIEICKDEIRVKIESETSEKINSLYNDSSFKYMSDEQIEKKIEEVSKEVEDKYNFTDDEFEQYVLERKIKSYNTLSNELNSYKNLNFSAYDETTKKWISNEKKDIANLKTNSGYFAEINIATNGKLSKNIYVDGKSIEEEEYYNYYDYYYPYTYYESVVSSETKYEGYDADSIENHNIVVYVWIPKQIAKGDSVYSAWQIANENRNRLLLSGVVLLVSVLILLCIARVLKKKNYINNIIDIIINKIKDYPIEYKLAVGLGIWIIYMMSRSSIYYKGYISWFNFKNIILTAILFGVWYILLRDLYLNYKEKTILKNNISVKLWAQIQVLMKNGSIFRSILLMFLIYATIGGILLFMAMVAYDLFPVFLIAGIVVTIIFIIIVLKKLAYLEKIMDGAKDGAEGRLTYKIEEKGQGRFRDLAHNINNMKEGLRESLQNEVKSERMKTELITNVSHDLKTPLTSIINYIDLLKREDIEPESARDYVNVLDNKAQRLKVLIDDLFEASKAASGAMELNIEKIEIVQLLKQVLGENDERISNHGLSLRVNTPEEKVFIKGDGKRLYRVFENLISNIVKYSMENTRVYIDIIKEEERVKIVMKNIAAYELNFDVNEITERFKRADEARTSEGSGLGLAIAKSIVELHGGTFYIEVDGDLFKSIITLKCS</sequence>
<feature type="transmembrane region" description="Helical" evidence="14">
    <location>
        <begin position="336"/>
        <end position="354"/>
    </location>
</feature>
<dbReference type="Gene3D" id="6.10.340.10">
    <property type="match status" value="1"/>
</dbReference>
<name>A0A174EU15_9CLOT</name>
<evidence type="ECO:0000256" key="10">
    <source>
        <dbReference type="ARBA" id="ARBA00022840"/>
    </source>
</evidence>
<evidence type="ECO:0000259" key="15">
    <source>
        <dbReference type="PROSITE" id="PS50109"/>
    </source>
</evidence>
<organism evidence="17 18">
    <name type="scientific">Clostridium disporicum</name>
    <dbReference type="NCBI Taxonomy" id="84024"/>
    <lineage>
        <taxon>Bacteria</taxon>
        <taxon>Bacillati</taxon>
        <taxon>Bacillota</taxon>
        <taxon>Clostridia</taxon>
        <taxon>Eubacteriales</taxon>
        <taxon>Clostridiaceae</taxon>
        <taxon>Clostridium</taxon>
    </lineage>
</organism>
<feature type="transmembrane region" description="Helical" evidence="14">
    <location>
        <begin position="366"/>
        <end position="386"/>
    </location>
</feature>
<keyword evidence="9 17" id="KW-0418">Kinase</keyword>
<dbReference type="InterPro" id="IPR036890">
    <property type="entry name" value="HATPase_C_sf"/>
</dbReference>
<dbReference type="InterPro" id="IPR036097">
    <property type="entry name" value="HisK_dim/P_sf"/>
</dbReference>
<dbReference type="CDD" id="cd06225">
    <property type="entry name" value="HAMP"/>
    <property type="match status" value="1"/>
</dbReference>
<dbReference type="InterPro" id="IPR050398">
    <property type="entry name" value="HssS/ArlS-like"/>
</dbReference>
<evidence type="ECO:0000256" key="14">
    <source>
        <dbReference type="SAM" id="Phobius"/>
    </source>
</evidence>
<evidence type="ECO:0000256" key="8">
    <source>
        <dbReference type="ARBA" id="ARBA00022741"/>
    </source>
</evidence>
<dbReference type="PANTHER" id="PTHR45528">
    <property type="entry name" value="SENSOR HISTIDINE KINASE CPXA"/>
    <property type="match status" value="1"/>
</dbReference>
<evidence type="ECO:0000256" key="12">
    <source>
        <dbReference type="ARBA" id="ARBA00023012"/>
    </source>
</evidence>
<proteinExistence type="predicted"/>
<keyword evidence="10" id="KW-0067">ATP-binding</keyword>
<keyword evidence="7 14" id="KW-0812">Transmembrane</keyword>
<evidence type="ECO:0000313" key="17">
    <source>
        <dbReference type="EMBL" id="CUO40971.1"/>
    </source>
</evidence>
<evidence type="ECO:0000256" key="5">
    <source>
        <dbReference type="ARBA" id="ARBA00022553"/>
    </source>
</evidence>
<evidence type="ECO:0000256" key="13">
    <source>
        <dbReference type="ARBA" id="ARBA00023136"/>
    </source>
</evidence>
<dbReference type="CDD" id="cd00082">
    <property type="entry name" value="HisKA"/>
    <property type="match status" value="1"/>
</dbReference>
<dbReference type="InterPro" id="IPR003661">
    <property type="entry name" value="HisK_dim/P_dom"/>
</dbReference>
<evidence type="ECO:0000256" key="11">
    <source>
        <dbReference type="ARBA" id="ARBA00022989"/>
    </source>
</evidence>
<dbReference type="InterPro" id="IPR003594">
    <property type="entry name" value="HATPase_dom"/>
</dbReference>
<dbReference type="FunFam" id="1.10.287.130:FF:000008">
    <property type="entry name" value="Two-component sensor histidine kinase"/>
    <property type="match status" value="1"/>
</dbReference>
<keyword evidence="6 17" id="KW-0808">Transferase</keyword>
<accession>A0A174EU15</accession>
<dbReference type="PROSITE" id="PS50109">
    <property type="entry name" value="HIS_KIN"/>
    <property type="match status" value="1"/>
</dbReference>
<dbReference type="Proteomes" id="UP000095594">
    <property type="component" value="Unassembled WGS sequence"/>
</dbReference>
<keyword evidence="13 14" id="KW-0472">Membrane</keyword>
<dbReference type="InterPro" id="IPR003660">
    <property type="entry name" value="HAMP_dom"/>
</dbReference>
<feature type="transmembrane region" description="Helical" evidence="14">
    <location>
        <begin position="294"/>
        <end position="315"/>
    </location>
</feature>
<evidence type="ECO:0000256" key="7">
    <source>
        <dbReference type="ARBA" id="ARBA00022692"/>
    </source>
</evidence>
<dbReference type="AlphaFoldDB" id="A0A174EU15"/>
<evidence type="ECO:0000256" key="4">
    <source>
        <dbReference type="ARBA" id="ARBA00022475"/>
    </source>
</evidence>
<dbReference type="SUPFAM" id="SSF55874">
    <property type="entry name" value="ATPase domain of HSP90 chaperone/DNA topoisomerase II/histidine kinase"/>
    <property type="match status" value="1"/>
</dbReference>
<dbReference type="Gene3D" id="3.30.565.10">
    <property type="entry name" value="Histidine kinase-like ATPase, C-terminal domain"/>
    <property type="match status" value="1"/>
</dbReference>
<keyword evidence="11 14" id="KW-1133">Transmembrane helix</keyword>
<feature type="transmembrane region" description="Helical" evidence="14">
    <location>
        <begin position="448"/>
        <end position="468"/>
    </location>
</feature>
<evidence type="ECO:0000313" key="18">
    <source>
        <dbReference type="Proteomes" id="UP000095594"/>
    </source>
</evidence>
<dbReference type="EC" id="2.7.13.3" evidence="3"/>
<evidence type="ECO:0000256" key="2">
    <source>
        <dbReference type="ARBA" id="ARBA00004651"/>
    </source>
</evidence>
<dbReference type="InterPro" id="IPR005467">
    <property type="entry name" value="His_kinase_dom"/>
</dbReference>